<sequence length="466" mass="50405">MSMEGTPFIPPLAPPPDRTPNVFPNVLPSPQNSETSLPPAWAGHPQSPSNYPQFYPGLASPYGGSPYIPQTYQAPMPGSYHPAPMGLPQIHVNGRSPAAPPGAPLPPQDYWAYAAAAQQAQAQAAAAAAYGMPGTPFPAHPGAGYAPFQSPLPPMGYGLPQAPPPGWGAPPLGTPYSPAWGVPLPGGPPPPQPPAAAQPAPEAPPSHVMEDRMLPRDGSTVIARFAVGKHYGPVLTPFIAKVVEARVELNPLLQPPGDDADDFLNWNMLFDSAYCQRTSEPHGRSWIKGRELPATVPRLTSVRLIVQGLPWIISADAADDSTGVTCGEIVDKLSDFLHKAVAKSDHEKLTKEQASKHLKSYYHNRSANDGVPGGRLGRPMLRLDWLDDRTTFGGIERDSRYVKQLCGDVLPCTFVVRCAKRYMLTTEEKREQEELETLIEHERPRSRASRPRSRATSATSRNERSP</sequence>
<feature type="region of interest" description="Disordered" evidence="1">
    <location>
        <begin position="429"/>
        <end position="466"/>
    </location>
</feature>
<evidence type="ECO:0000313" key="4">
    <source>
        <dbReference type="Proteomes" id="UP000305948"/>
    </source>
</evidence>
<accession>A0A5C3MJZ1</accession>
<proteinExistence type="predicted"/>
<feature type="region of interest" description="Disordered" evidence="1">
    <location>
        <begin position="1"/>
        <end position="55"/>
    </location>
</feature>
<dbReference type="STRING" id="5364.A0A5C3MJZ1"/>
<dbReference type="InterPro" id="IPR046522">
    <property type="entry name" value="DUF6699"/>
</dbReference>
<dbReference type="AlphaFoldDB" id="A0A5C3MJZ1"/>
<evidence type="ECO:0000259" key="2">
    <source>
        <dbReference type="Pfam" id="PF20415"/>
    </source>
</evidence>
<feature type="compositionally biased region" description="Basic and acidic residues" evidence="1">
    <location>
        <begin position="429"/>
        <end position="445"/>
    </location>
</feature>
<keyword evidence="4" id="KW-1185">Reference proteome</keyword>
<organism evidence="3 4">
    <name type="scientific">Heliocybe sulcata</name>
    <dbReference type="NCBI Taxonomy" id="5364"/>
    <lineage>
        <taxon>Eukaryota</taxon>
        <taxon>Fungi</taxon>
        <taxon>Dikarya</taxon>
        <taxon>Basidiomycota</taxon>
        <taxon>Agaricomycotina</taxon>
        <taxon>Agaricomycetes</taxon>
        <taxon>Gloeophyllales</taxon>
        <taxon>Gloeophyllaceae</taxon>
        <taxon>Heliocybe</taxon>
    </lineage>
</organism>
<evidence type="ECO:0000313" key="3">
    <source>
        <dbReference type="EMBL" id="TFK45614.1"/>
    </source>
</evidence>
<gene>
    <name evidence="3" type="ORF">OE88DRAFT_1715314</name>
</gene>
<feature type="domain" description="DUF6699" evidence="2">
    <location>
        <begin position="264"/>
        <end position="398"/>
    </location>
</feature>
<dbReference type="Proteomes" id="UP000305948">
    <property type="component" value="Unassembled WGS sequence"/>
</dbReference>
<feature type="compositionally biased region" description="Pro residues" evidence="1">
    <location>
        <begin position="8"/>
        <end position="18"/>
    </location>
</feature>
<dbReference type="OrthoDB" id="3352225at2759"/>
<protein>
    <recommendedName>
        <fullName evidence="2">DUF6699 domain-containing protein</fullName>
    </recommendedName>
</protein>
<feature type="region of interest" description="Disordered" evidence="1">
    <location>
        <begin position="181"/>
        <end position="206"/>
    </location>
</feature>
<reference evidence="3 4" key="1">
    <citation type="journal article" date="2019" name="Nat. Ecol. Evol.">
        <title>Megaphylogeny resolves global patterns of mushroom evolution.</title>
        <authorList>
            <person name="Varga T."/>
            <person name="Krizsan K."/>
            <person name="Foldi C."/>
            <person name="Dima B."/>
            <person name="Sanchez-Garcia M."/>
            <person name="Sanchez-Ramirez S."/>
            <person name="Szollosi G.J."/>
            <person name="Szarkandi J.G."/>
            <person name="Papp V."/>
            <person name="Albert L."/>
            <person name="Andreopoulos W."/>
            <person name="Angelini C."/>
            <person name="Antonin V."/>
            <person name="Barry K.W."/>
            <person name="Bougher N.L."/>
            <person name="Buchanan P."/>
            <person name="Buyck B."/>
            <person name="Bense V."/>
            <person name="Catcheside P."/>
            <person name="Chovatia M."/>
            <person name="Cooper J."/>
            <person name="Damon W."/>
            <person name="Desjardin D."/>
            <person name="Finy P."/>
            <person name="Geml J."/>
            <person name="Haridas S."/>
            <person name="Hughes K."/>
            <person name="Justo A."/>
            <person name="Karasinski D."/>
            <person name="Kautmanova I."/>
            <person name="Kiss B."/>
            <person name="Kocsube S."/>
            <person name="Kotiranta H."/>
            <person name="LaButti K.M."/>
            <person name="Lechner B.E."/>
            <person name="Liimatainen K."/>
            <person name="Lipzen A."/>
            <person name="Lukacs Z."/>
            <person name="Mihaltcheva S."/>
            <person name="Morgado L.N."/>
            <person name="Niskanen T."/>
            <person name="Noordeloos M.E."/>
            <person name="Ohm R.A."/>
            <person name="Ortiz-Santana B."/>
            <person name="Ovrebo C."/>
            <person name="Racz N."/>
            <person name="Riley R."/>
            <person name="Savchenko A."/>
            <person name="Shiryaev A."/>
            <person name="Soop K."/>
            <person name="Spirin V."/>
            <person name="Szebenyi C."/>
            <person name="Tomsovsky M."/>
            <person name="Tulloss R.E."/>
            <person name="Uehling J."/>
            <person name="Grigoriev I.V."/>
            <person name="Vagvolgyi C."/>
            <person name="Papp T."/>
            <person name="Martin F.M."/>
            <person name="Miettinen O."/>
            <person name="Hibbett D.S."/>
            <person name="Nagy L.G."/>
        </authorList>
    </citation>
    <scope>NUCLEOTIDE SEQUENCE [LARGE SCALE GENOMIC DNA]</scope>
    <source>
        <strain evidence="3 4">OMC1185</strain>
    </source>
</reference>
<dbReference type="Pfam" id="PF20415">
    <property type="entry name" value="DUF6699"/>
    <property type="match status" value="1"/>
</dbReference>
<dbReference type="EMBL" id="ML213539">
    <property type="protein sequence ID" value="TFK45614.1"/>
    <property type="molecule type" value="Genomic_DNA"/>
</dbReference>
<name>A0A5C3MJZ1_9AGAM</name>
<feature type="compositionally biased region" description="Pro residues" evidence="1">
    <location>
        <begin position="185"/>
        <end position="204"/>
    </location>
</feature>
<evidence type="ECO:0000256" key="1">
    <source>
        <dbReference type="SAM" id="MobiDB-lite"/>
    </source>
</evidence>